<dbReference type="CDD" id="cd00156">
    <property type="entry name" value="REC"/>
    <property type="match status" value="1"/>
</dbReference>
<dbReference type="RefSeq" id="WP_011525445.1">
    <property type="nucleotide sequence ID" value="NC_008009.1"/>
</dbReference>
<organism evidence="4 5">
    <name type="scientific">Koribacter versatilis (strain Ellin345)</name>
    <dbReference type="NCBI Taxonomy" id="204669"/>
    <lineage>
        <taxon>Bacteria</taxon>
        <taxon>Pseudomonadati</taxon>
        <taxon>Acidobacteriota</taxon>
        <taxon>Terriglobia</taxon>
        <taxon>Terriglobales</taxon>
        <taxon>Candidatus Korobacteraceae</taxon>
        <taxon>Candidatus Korobacter</taxon>
    </lineage>
</organism>
<dbReference type="InterPro" id="IPR011006">
    <property type="entry name" value="CheY-like_superfamily"/>
</dbReference>
<evidence type="ECO:0000256" key="2">
    <source>
        <dbReference type="PROSITE-ProRule" id="PRU00169"/>
    </source>
</evidence>
<dbReference type="HOGENOM" id="CLU_1097461_0_0_0"/>
<dbReference type="Pfam" id="PF00072">
    <property type="entry name" value="Response_reg"/>
    <property type="match status" value="1"/>
</dbReference>
<accession>Q1IHK2</accession>
<dbReference type="AlphaFoldDB" id="Q1IHK2"/>
<dbReference type="SUPFAM" id="SSF52172">
    <property type="entry name" value="CheY-like"/>
    <property type="match status" value="1"/>
</dbReference>
<dbReference type="Gene3D" id="3.40.50.2300">
    <property type="match status" value="1"/>
</dbReference>
<feature type="modified residue" description="4-aspartylphosphate" evidence="2">
    <location>
        <position position="54"/>
    </location>
</feature>
<dbReference type="PANTHER" id="PTHR44591:SF3">
    <property type="entry name" value="RESPONSE REGULATORY DOMAIN-CONTAINING PROTEIN"/>
    <property type="match status" value="1"/>
</dbReference>
<dbReference type="GO" id="GO:0000160">
    <property type="term" value="P:phosphorelay signal transduction system"/>
    <property type="evidence" value="ECO:0007669"/>
    <property type="project" value="InterPro"/>
</dbReference>
<evidence type="ECO:0000313" key="4">
    <source>
        <dbReference type="EMBL" id="ABF43648.1"/>
    </source>
</evidence>
<proteinExistence type="predicted"/>
<dbReference type="EMBL" id="CP000360">
    <property type="protein sequence ID" value="ABF43648.1"/>
    <property type="molecule type" value="Genomic_DNA"/>
</dbReference>
<feature type="domain" description="Response regulatory" evidence="3">
    <location>
        <begin position="6"/>
        <end position="121"/>
    </location>
</feature>
<dbReference type="Proteomes" id="UP000002432">
    <property type="component" value="Chromosome"/>
</dbReference>
<dbReference type="EnsemblBacteria" id="ABF43648">
    <property type="protein sequence ID" value="ABF43648"/>
    <property type="gene ID" value="Acid345_4648"/>
</dbReference>
<dbReference type="SMART" id="SM00448">
    <property type="entry name" value="REC"/>
    <property type="match status" value="1"/>
</dbReference>
<dbReference type="InterPro" id="IPR025497">
    <property type="entry name" value="PatA-like_N"/>
</dbReference>
<dbReference type="InterPro" id="IPR001789">
    <property type="entry name" value="Sig_transdc_resp-reg_receiver"/>
</dbReference>
<reference evidence="4 5" key="1">
    <citation type="journal article" date="2009" name="Appl. Environ. Microbiol.">
        <title>Three genomes from the phylum Acidobacteria provide insight into the lifestyles of these microorganisms in soils.</title>
        <authorList>
            <person name="Ward N.L."/>
            <person name="Challacombe J.F."/>
            <person name="Janssen P.H."/>
            <person name="Henrissat B."/>
            <person name="Coutinho P.M."/>
            <person name="Wu M."/>
            <person name="Xie G."/>
            <person name="Haft D.H."/>
            <person name="Sait M."/>
            <person name="Badger J."/>
            <person name="Barabote R.D."/>
            <person name="Bradley B."/>
            <person name="Brettin T.S."/>
            <person name="Brinkac L.M."/>
            <person name="Bruce D."/>
            <person name="Creasy T."/>
            <person name="Daugherty S.C."/>
            <person name="Davidsen T.M."/>
            <person name="DeBoy R.T."/>
            <person name="Detter J.C."/>
            <person name="Dodson R.J."/>
            <person name="Durkin A.S."/>
            <person name="Ganapathy A."/>
            <person name="Gwinn-Giglio M."/>
            <person name="Han C.S."/>
            <person name="Khouri H."/>
            <person name="Kiss H."/>
            <person name="Kothari S.P."/>
            <person name="Madupu R."/>
            <person name="Nelson K.E."/>
            <person name="Nelson W.C."/>
            <person name="Paulsen I."/>
            <person name="Penn K."/>
            <person name="Ren Q."/>
            <person name="Rosovitz M.J."/>
            <person name="Selengut J.D."/>
            <person name="Shrivastava S."/>
            <person name="Sullivan S.A."/>
            <person name="Tapia R."/>
            <person name="Thompson L.S."/>
            <person name="Watkins K.L."/>
            <person name="Yang Q."/>
            <person name="Yu C."/>
            <person name="Zafar N."/>
            <person name="Zhou L."/>
            <person name="Kuske C.R."/>
        </authorList>
    </citation>
    <scope>NUCLEOTIDE SEQUENCE [LARGE SCALE GENOMIC DNA]</scope>
    <source>
        <strain evidence="4 5">Ellin345</strain>
    </source>
</reference>
<dbReference type="PROSITE" id="PS50110">
    <property type="entry name" value="RESPONSE_REGULATORY"/>
    <property type="match status" value="1"/>
</dbReference>
<dbReference type="Pfam" id="PF14332">
    <property type="entry name" value="DUF4388"/>
    <property type="match status" value="1"/>
</dbReference>
<evidence type="ECO:0000256" key="1">
    <source>
        <dbReference type="ARBA" id="ARBA00022553"/>
    </source>
</evidence>
<keyword evidence="5" id="KW-1185">Reference proteome</keyword>
<dbReference type="OrthoDB" id="1798269at2"/>
<dbReference type="InterPro" id="IPR050595">
    <property type="entry name" value="Bact_response_regulator"/>
</dbReference>
<sequence>MASDVRVLLVDDNPMIIAMLKQALEPHCVVNVASDGTDALLRSIDDPPDLIIADYQMPGLDGKVLLEKLKSRANTSRLPVILMASRADIGDKLKGVRETVEDFLEKPFYIKEAGSHLKHLIDKVALEKMAREAASGDSTLNGSLAQMNVIDLLQSLELGRKNCALTLTNNGDRCDLFFVEGQIHHAVYDDLKGDEAVYKALQWTGGSFRIDFSGQSSEQSTTRSTQGLLMEGLRMLDESNRDGETAVDPFATR</sequence>
<dbReference type="PANTHER" id="PTHR44591">
    <property type="entry name" value="STRESS RESPONSE REGULATOR PROTEIN 1"/>
    <property type="match status" value="1"/>
</dbReference>
<name>Q1IHK2_KORVE</name>
<dbReference type="STRING" id="204669.Acid345_4648"/>
<gene>
    <name evidence="4" type="ordered locus">Acid345_4648</name>
</gene>
<dbReference type="eggNOG" id="COG0745">
    <property type="taxonomic scope" value="Bacteria"/>
</dbReference>
<keyword evidence="1 2" id="KW-0597">Phosphoprotein</keyword>
<protein>
    <submittedName>
        <fullName evidence="4">Response regulator receiver protein</fullName>
    </submittedName>
</protein>
<evidence type="ECO:0000259" key="3">
    <source>
        <dbReference type="PROSITE" id="PS50110"/>
    </source>
</evidence>
<evidence type="ECO:0000313" key="5">
    <source>
        <dbReference type="Proteomes" id="UP000002432"/>
    </source>
</evidence>
<dbReference type="KEGG" id="aba:Acid345_4648"/>